<dbReference type="GO" id="GO:0005886">
    <property type="term" value="C:plasma membrane"/>
    <property type="evidence" value="ECO:0007669"/>
    <property type="project" value="TreeGrafter"/>
</dbReference>
<keyword evidence="6 18" id="KW-0732">Signal</keyword>
<evidence type="ECO:0000256" key="6">
    <source>
        <dbReference type="ARBA" id="ARBA00022729"/>
    </source>
</evidence>
<dbReference type="STRING" id="158441.A0A226EIV9"/>
<evidence type="ECO:0000256" key="15">
    <source>
        <dbReference type="ARBA" id="ARBA00034049"/>
    </source>
</evidence>
<dbReference type="Pfam" id="PF12349">
    <property type="entry name" value="Sterol-sensing"/>
    <property type="match status" value="1"/>
</dbReference>
<gene>
    <name evidence="20" type="ORF">Fcan01_06839</name>
</gene>
<dbReference type="PANTHER" id="PTHR45727:SF2">
    <property type="entry name" value="NPC INTRACELLULAR CHOLESTEROL TRANSPORTER 1"/>
    <property type="match status" value="1"/>
</dbReference>
<keyword evidence="13" id="KW-0325">Glycoprotein</keyword>
<dbReference type="Pfam" id="PF16414">
    <property type="entry name" value="NPC1_N"/>
    <property type="match status" value="1"/>
</dbReference>
<dbReference type="Proteomes" id="UP000198287">
    <property type="component" value="Unassembled WGS sequence"/>
</dbReference>
<evidence type="ECO:0000256" key="4">
    <source>
        <dbReference type="ARBA" id="ARBA00022548"/>
    </source>
</evidence>
<dbReference type="GO" id="GO:0008203">
    <property type="term" value="P:cholesterol metabolic process"/>
    <property type="evidence" value="ECO:0007669"/>
    <property type="project" value="UniProtKB-KW"/>
</dbReference>
<keyword evidence="7 17" id="KW-1133">Transmembrane helix</keyword>
<keyword evidence="21" id="KW-1185">Reference proteome</keyword>
<dbReference type="FunFam" id="1.20.1640.10:FF:000008">
    <property type="entry name" value="NPC intracellular cholesterol transporter 1"/>
    <property type="match status" value="1"/>
</dbReference>
<dbReference type="InterPro" id="IPR032190">
    <property type="entry name" value="NPC1_N"/>
</dbReference>
<dbReference type="InterPro" id="IPR053958">
    <property type="entry name" value="HMGCR/SNAP/NPC1-like_SSD"/>
</dbReference>
<dbReference type="GO" id="GO:0042632">
    <property type="term" value="P:cholesterol homeostasis"/>
    <property type="evidence" value="ECO:0007669"/>
    <property type="project" value="TreeGrafter"/>
</dbReference>
<evidence type="ECO:0000256" key="7">
    <source>
        <dbReference type="ARBA" id="ARBA00022989"/>
    </source>
</evidence>
<keyword evidence="8" id="KW-0445">Lipid transport</keyword>
<dbReference type="PANTHER" id="PTHR45727">
    <property type="entry name" value="NPC INTRACELLULAR CHOLESTEROL TRANSPORTER 1"/>
    <property type="match status" value="1"/>
</dbReference>
<evidence type="ECO:0000259" key="19">
    <source>
        <dbReference type="PROSITE" id="PS50156"/>
    </source>
</evidence>
<evidence type="ECO:0000256" key="17">
    <source>
        <dbReference type="SAM" id="Phobius"/>
    </source>
</evidence>
<evidence type="ECO:0000256" key="12">
    <source>
        <dbReference type="ARBA" id="ARBA00023166"/>
    </source>
</evidence>
<keyword evidence="10 17" id="KW-0472">Membrane</keyword>
<dbReference type="GO" id="GO:0030299">
    <property type="term" value="P:intestinal cholesterol absorption"/>
    <property type="evidence" value="ECO:0007669"/>
    <property type="project" value="TreeGrafter"/>
</dbReference>
<feature type="transmembrane region" description="Helical" evidence="17">
    <location>
        <begin position="1228"/>
        <end position="1247"/>
    </location>
</feature>
<dbReference type="PROSITE" id="PS50156">
    <property type="entry name" value="SSD"/>
    <property type="match status" value="1"/>
</dbReference>
<dbReference type="SUPFAM" id="SSF82866">
    <property type="entry name" value="Multidrug efflux transporter AcrB transmembrane domain"/>
    <property type="match status" value="2"/>
</dbReference>
<evidence type="ECO:0000256" key="13">
    <source>
        <dbReference type="ARBA" id="ARBA00023180"/>
    </source>
</evidence>
<feature type="compositionally biased region" description="Low complexity" evidence="16">
    <location>
        <begin position="339"/>
        <end position="370"/>
    </location>
</feature>
<evidence type="ECO:0000256" key="9">
    <source>
        <dbReference type="ARBA" id="ARBA00023098"/>
    </source>
</evidence>
<feature type="transmembrane region" description="Helical" evidence="17">
    <location>
        <begin position="409"/>
        <end position="435"/>
    </location>
</feature>
<dbReference type="GO" id="GO:0030301">
    <property type="term" value="P:cholesterol transport"/>
    <property type="evidence" value="ECO:0007669"/>
    <property type="project" value="UniProtKB-ARBA"/>
</dbReference>
<organism evidence="20 21">
    <name type="scientific">Folsomia candida</name>
    <name type="common">Springtail</name>
    <dbReference type="NCBI Taxonomy" id="158441"/>
    <lineage>
        <taxon>Eukaryota</taxon>
        <taxon>Metazoa</taxon>
        <taxon>Ecdysozoa</taxon>
        <taxon>Arthropoda</taxon>
        <taxon>Hexapoda</taxon>
        <taxon>Collembola</taxon>
        <taxon>Entomobryomorpha</taxon>
        <taxon>Isotomoidea</taxon>
        <taxon>Isotomidae</taxon>
        <taxon>Proisotominae</taxon>
        <taxon>Folsomia</taxon>
    </lineage>
</organism>
<evidence type="ECO:0000256" key="16">
    <source>
        <dbReference type="SAM" id="MobiDB-lite"/>
    </source>
</evidence>
<feature type="transmembrane region" description="Helical" evidence="17">
    <location>
        <begin position="1173"/>
        <end position="1190"/>
    </location>
</feature>
<protein>
    <submittedName>
        <fullName evidence="20">Niemann-Pick C1 protein</fullName>
    </submittedName>
</protein>
<keyword evidence="3" id="KW-0813">Transport</keyword>
<feature type="transmembrane region" description="Helical" evidence="17">
    <location>
        <begin position="757"/>
        <end position="779"/>
    </location>
</feature>
<feature type="chain" id="PRO_5012511096" evidence="18">
    <location>
        <begin position="20"/>
        <end position="1328"/>
    </location>
</feature>
<evidence type="ECO:0000256" key="5">
    <source>
        <dbReference type="ARBA" id="ARBA00022692"/>
    </source>
</evidence>
<dbReference type="GO" id="GO:0005319">
    <property type="term" value="F:lipid transporter activity"/>
    <property type="evidence" value="ECO:0007669"/>
    <property type="project" value="InterPro"/>
</dbReference>
<name>A0A226EIV9_FOLCA</name>
<evidence type="ECO:0000256" key="18">
    <source>
        <dbReference type="SAM" id="SignalP"/>
    </source>
</evidence>
<dbReference type="OMA" id="WWFDVES"/>
<feature type="region of interest" description="Disordered" evidence="16">
    <location>
        <begin position="328"/>
        <end position="383"/>
    </location>
</feature>
<keyword evidence="9" id="KW-0443">Lipid metabolism</keyword>
<evidence type="ECO:0000313" key="20">
    <source>
        <dbReference type="EMBL" id="OXA57572.1"/>
    </source>
</evidence>
<keyword evidence="4" id="KW-0153">Cholesterol metabolism</keyword>
<evidence type="ECO:0000256" key="3">
    <source>
        <dbReference type="ARBA" id="ARBA00022448"/>
    </source>
</evidence>
<dbReference type="GO" id="GO:0015485">
    <property type="term" value="F:cholesterol binding"/>
    <property type="evidence" value="ECO:0007669"/>
    <property type="project" value="TreeGrafter"/>
</dbReference>
<evidence type="ECO:0000256" key="2">
    <source>
        <dbReference type="ARBA" id="ARBA00005585"/>
    </source>
</evidence>
<feature type="signal peptide" evidence="18">
    <location>
        <begin position="1"/>
        <end position="19"/>
    </location>
</feature>
<proteinExistence type="inferred from homology"/>
<evidence type="ECO:0000256" key="11">
    <source>
        <dbReference type="ARBA" id="ARBA00023157"/>
    </source>
</evidence>
<feature type="transmembrane region" description="Helical" evidence="17">
    <location>
        <begin position="834"/>
        <end position="858"/>
    </location>
</feature>
<accession>A0A226EIV9</accession>
<evidence type="ECO:0000256" key="14">
    <source>
        <dbReference type="ARBA" id="ARBA00023221"/>
    </source>
</evidence>
<evidence type="ECO:0000256" key="8">
    <source>
        <dbReference type="ARBA" id="ARBA00023055"/>
    </source>
</evidence>
<dbReference type="NCBIfam" id="TIGR00917">
    <property type="entry name" value="2A060601"/>
    <property type="match status" value="1"/>
</dbReference>
<feature type="transmembrane region" description="Helical" evidence="17">
    <location>
        <begin position="1196"/>
        <end position="1216"/>
    </location>
</feature>
<evidence type="ECO:0000313" key="21">
    <source>
        <dbReference type="Proteomes" id="UP000198287"/>
    </source>
</evidence>
<keyword evidence="12" id="KW-1207">Sterol metabolism</keyword>
<reference evidence="20 21" key="1">
    <citation type="submission" date="2015-12" db="EMBL/GenBank/DDBJ databases">
        <title>The genome of Folsomia candida.</title>
        <authorList>
            <person name="Faddeeva A."/>
            <person name="Derks M.F."/>
            <person name="Anvar Y."/>
            <person name="Smit S."/>
            <person name="Van Straalen N."/>
            <person name="Roelofs D."/>
        </authorList>
    </citation>
    <scope>NUCLEOTIDE SEQUENCE [LARGE SCALE GENOMIC DNA]</scope>
    <source>
        <strain evidence="20 21">VU population</strain>
        <tissue evidence="20">Whole body</tissue>
    </source>
</reference>
<keyword evidence="5 17" id="KW-0812">Transmembrane</keyword>
<dbReference type="InterPro" id="IPR004765">
    <property type="entry name" value="NPC1-like"/>
</dbReference>
<dbReference type="OrthoDB" id="6510177at2759"/>
<dbReference type="Pfam" id="PF22314">
    <property type="entry name" value="NPC1_MLD"/>
    <property type="match status" value="1"/>
</dbReference>
<feature type="transmembrane region" description="Helical" evidence="17">
    <location>
        <begin position="698"/>
        <end position="715"/>
    </location>
</feature>
<keyword evidence="11" id="KW-1015">Disulfide bond</keyword>
<feature type="transmembrane region" description="Helical" evidence="17">
    <location>
        <begin position="1267"/>
        <end position="1287"/>
    </location>
</feature>
<feature type="transmembrane region" description="Helical" evidence="17">
    <location>
        <begin position="1299"/>
        <end position="1322"/>
    </location>
</feature>
<keyword evidence="14" id="KW-0753">Steroid metabolism</keyword>
<comment type="similarity">
    <text evidence="2">Belongs to the patched family.</text>
</comment>
<feature type="transmembrane region" description="Helical" evidence="17">
    <location>
        <begin position="905"/>
        <end position="926"/>
    </location>
</feature>
<dbReference type="InterPro" id="IPR000731">
    <property type="entry name" value="SSD"/>
</dbReference>
<dbReference type="EMBL" id="LNIX01000003">
    <property type="protein sequence ID" value="OXA57572.1"/>
    <property type="molecule type" value="Genomic_DNA"/>
</dbReference>
<comment type="subcellular location">
    <subcellularLocation>
        <location evidence="1">Endomembrane system</location>
        <topology evidence="1">Multi-pass membrane protein</topology>
    </subcellularLocation>
</comment>
<dbReference type="GO" id="GO:0012505">
    <property type="term" value="C:endomembrane system"/>
    <property type="evidence" value="ECO:0007669"/>
    <property type="project" value="UniProtKB-SubCell"/>
</dbReference>
<feature type="compositionally biased region" description="Basic and acidic residues" evidence="16">
    <location>
        <begin position="328"/>
        <end position="338"/>
    </location>
</feature>
<feature type="transmembrane region" description="Helical" evidence="17">
    <location>
        <begin position="727"/>
        <end position="751"/>
    </location>
</feature>
<comment type="catalytic activity">
    <reaction evidence="15">
        <text>cholesterol(in) = cholesterol(out)</text>
        <dbReference type="Rhea" id="RHEA:39747"/>
        <dbReference type="ChEBI" id="CHEBI:16113"/>
    </reaction>
</comment>
<dbReference type="Gene3D" id="1.20.1640.10">
    <property type="entry name" value="Multidrug efflux transporter AcrB transmembrane domain"/>
    <property type="match status" value="2"/>
</dbReference>
<comment type="caution">
    <text evidence="20">The sequence shown here is derived from an EMBL/GenBank/DDBJ whole genome shotgun (WGS) entry which is preliminary data.</text>
</comment>
<dbReference type="FunFam" id="1.20.1640.10:FF:000010">
    <property type="entry name" value="NPC intracellular cholesterol transporter 1"/>
    <property type="match status" value="1"/>
</dbReference>
<evidence type="ECO:0000256" key="10">
    <source>
        <dbReference type="ARBA" id="ARBA00023136"/>
    </source>
</evidence>
<dbReference type="InterPro" id="IPR053956">
    <property type="entry name" value="NPC1_MLD"/>
</dbReference>
<sequence>MEIFCFLFFLLVPWGEVRGGVTTTEQEETTTEVFTTFPTSTPTLGTTQLPSTPTCIMRGHCGPSPSDPSQTLNCLYTGPPLPLETGPLEKLQSACPELVAREGANLCCDGDQVDDLVNNLVLPQSIVGRCPGCYHNFRLAFCELACSPRQSRFLNATGVVDWEEKKQITTLTAHISTEYTTSTYESCRSVIMSSTNGPAMDFLCGPWGAYRCTPARWYDYMGSTTNGFSPFDIKYIYVGDNETIPGVEPISGETFSCGVKVGGRACSCVDCADACPAAPEFPPKKEDFLLWGRDGWDVVMATVWLLGSLVIVVLVLVFRRDGNTLICHDDGDGDDSNHDNGASDLGNDGNHGNNDDNNGAGNDDNAANNDPDNDSASLIITDHTPHPSPHMPTLFSKLSQNFEHLLRTLFTTIGTFSASHPTFIILPTLLLIAMATNGIRHLEITTNPVELWASPNSRSRIEKEYFDRNFEPFYRTAQIIITSLEKDARIWHNTSEGLESFGPVFRMEFLEQLVWLQDQLKGLKSENGVMLKDICYMPLAPGLKECVIMSPIEYWQSNLTTLHTTTPTDNYLDHFKFCSHNPTSPKDSTQLHQSCLGSYGGPIDPAVVLGGFIPAGQQLPQLPHYSNATTAIITLIINNHYNSTENLPALEWELEFIKFMKNYTSHQNSSLVKIAFNSERSIEDELERESHGEISTVLISYFVMFLYIALSLGEFTTPRRFFIDSKITLGLAGVTIVLSSVACSIGIFGYLKIPATLIIIEVIPFLVLAVGVDNIFILTQTYQRNAKLDKETDAEHLGRIVGEVGPSILLSSVSESLCFFLGGLSDMPAVRAFAFYAGLALILDFLLQITLFVSLMALDGRRARGERVDVVCCLRGSPKTKTSTHKDSTLYKAFRNYYAPFLSRFYVRIAVLVVFLGWFCFSFSLLHKVSVGLEQELSMPEDSYVLEYFRSLNSYLSIGPPVYFIVKSPYNYSSPSSQNLIRAGSNPHSLVSQIFSASKIPNVTLIAKPTSSWIDDYLDWAGNANCCKRNRTDGGFCPNSGGINCEPCDIEVDPEGGVGEGDFERYLSFFLRDNPNEDCPKGGHAAFGGAVKYETMGGRSVAETSYFMTYHGILKSSEDYTSALSTARLISANITRMLNNNTSHGPHEVFPYSIFYVFYEQYLTMWSDTIKSMAISLTTIFIVVFVLTGFNLVAAMVVLTTIFMILVDLGGMMYWWGISLNAVSLVNLVMAVGISVEFCTHIVHAFLTSPEPTRLSRSQDSLINMGSSVLSGITLTKFGGIIVLGFAKSQIFRVFYFRMYLGIVLFGAAHGLVFLPVLLSFVGPRGWW</sequence>
<feature type="domain" description="SSD" evidence="19">
    <location>
        <begin position="693"/>
        <end position="858"/>
    </location>
</feature>
<evidence type="ECO:0000256" key="1">
    <source>
        <dbReference type="ARBA" id="ARBA00004127"/>
    </source>
</evidence>
<feature type="transmembrane region" description="Helical" evidence="17">
    <location>
        <begin position="298"/>
        <end position="318"/>
    </location>
</feature>